<reference evidence="1 2" key="1">
    <citation type="submission" date="2024-06" db="EMBL/GenBank/DDBJ databases">
        <title>The draft genome of Grus japonensis, version 3.</title>
        <authorList>
            <person name="Nabeshima K."/>
            <person name="Suzuki S."/>
            <person name="Onuma M."/>
        </authorList>
    </citation>
    <scope>NUCLEOTIDE SEQUENCE [LARGE SCALE GENOMIC DNA]</scope>
    <source>
        <strain evidence="1 2">451A</strain>
    </source>
</reference>
<dbReference type="AlphaFoldDB" id="A0ABC9VVY6"/>
<gene>
    <name evidence="1" type="ORF">GRJ2_000204700</name>
</gene>
<keyword evidence="2" id="KW-1185">Reference proteome</keyword>
<dbReference type="Proteomes" id="UP001623348">
    <property type="component" value="Unassembled WGS sequence"/>
</dbReference>
<protein>
    <submittedName>
        <fullName evidence="1">Uncharacterized protein</fullName>
    </submittedName>
</protein>
<comment type="caution">
    <text evidence="1">The sequence shown here is derived from an EMBL/GenBank/DDBJ whole genome shotgun (WGS) entry which is preliminary data.</text>
</comment>
<sequence length="92" mass="10477">MRVTEVPYDFRVRTRAYECEATPIEDPMEGLIRSVFLVDWPVADPHYDVPCACPSFNPDPEALGRLLIHPQVELHALELVIDLEDDSPPHLP</sequence>
<name>A0ABC9VVY6_GRUJA</name>
<evidence type="ECO:0000313" key="2">
    <source>
        <dbReference type="Proteomes" id="UP001623348"/>
    </source>
</evidence>
<proteinExistence type="predicted"/>
<organism evidence="1 2">
    <name type="scientific">Grus japonensis</name>
    <name type="common">Japanese crane</name>
    <name type="synonym">Red-crowned crane</name>
    <dbReference type="NCBI Taxonomy" id="30415"/>
    <lineage>
        <taxon>Eukaryota</taxon>
        <taxon>Metazoa</taxon>
        <taxon>Chordata</taxon>
        <taxon>Craniata</taxon>
        <taxon>Vertebrata</taxon>
        <taxon>Euteleostomi</taxon>
        <taxon>Archelosauria</taxon>
        <taxon>Archosauria</taxon>
        <taxon>Dinosauria</taxon>
        <taxon>Saurischia</taxon>
        <taxon>Theropoda</taxon>
        <taxon>Coelurosauria</taxon>
        <taxon>Aves</taxon>
        <taxon>Neognathae</taxon>
        <taxon>Neoaves</taxon>
        <taxon>Gruiformes</taxon>
        <taxon>Gruidae</taxon>
        <taxon>Grus</taxon>
    </lineage>
</organism>
<evidence type="ECO:0000313" key="1">
    <source>
        <dbReference type="EMBL" id="GAB0177395.1"/>
    </source>
</evidence>
<dbReference type="EMBL" id="BAAFJT010000001">
    <property type="protein sequence ID" value="GAB0177395.1"/>
    <property type="molecule type" value="Genomic_DNA"/>
</dbReference>
<accession>A0ABC9VVY6</accession>